<accession>A0ABT6NAE4</accession>
<organism evidence="1 2">
    <name type="scientific">Fusibacter bizertensis</name>
    <dbReference type="NCBI Taxonomy" id="1488331"/>
    <lineage>
        <taxon>Bacteria</taxon>
        <taxon>Bacillati</taxon>
        <taxon>Bacillota</taxon>
        <taxon>Clostridia</taxon>
        <taxon>Eubacteriales</taxon>
        <taxon>Eubacteriales Family XII. Incertae Sedis</taxon>
        <taxon>Fusibacter</taxon>
    </lineage>
</organism>
<evidence type="ECO:0000313" key="2">
    <source>
        <dbReference type="Proteomes" id="UP001158045"/>
    </source>
</evidence>
<dbReference type="InterPro" id="IPR016024">
    <property type="entry name" value="ARM-type_fold"/>
</dbReference>
<dbReference type="SUPFAM" id="SSF48371">
    <property type="entry name" value="ARM repeat"/>
    <property type="match status" value="1"/>
</dbReference>
<comment type="caution">
    <text evidence="1">The sequence shown here is derived from an EMBL/GenBank/DDBJ whole genome shotgun (WGS) entry which is preliminary data.</text>
</comment>
<sequence>MSKTFLDEEISELSIEELLDNSNLPGPRANLELLHQFMYFGTPEQVESIQNSHEEFGVMCGVARTCMLKRDRLQELVIELKNYANHSSWRVREAVCIGLQEVAKGIGTPPVLDAIKRWSNGNDFEKRAFVATLCEPALLKDSQTNMKILDALGEITSGFESVTSKLDVGQTSLRKALGYCWSVAIVYEPEYGKELFEKMIKNMLYKSDNKHVLWIIKENLKKKRLIKLDAQWVENMSQLL</sequence>
<name>A0ABT6NAE4_9FIRM</name>
<dbReference type="EMBL" id="JARYZI010000002">
    <property type="protein sequence ID" value="MDH8677392.1"/>
    <property type="molecule type" value="Genomic_DNA"/>
</dbReference>
<dbReference type="Proteomes" id="UP001158045">
    <property type="component" value="Unassembled WGS sequence"/>
</dbReference>
<evidence type="ECO:0008006" key="3">
    <source>
        <dbReference type="Google" id="ProtNLM"/>
    </source>
</evidence>
<protein>
    <recommendedName>
        <fullName evidence="3">HEAT repeat domain-containing protein</fullName>
    </recommendedName>
</protein>
<keyword evidence="2" id="KW-1185">Reference proteome</keyword>
<proteinExistence type="predicted"/>
<reference evidence="1 2" key="1">
    <citation type="submission" date="2023-04" db="EMBL/GenBank/DDBJ databases">
        <title>Fusibacter bizertensis strain WBS, isolated from littoral bottom sediments of the Arctic seas - biochemical and genomic analysis.</title>
        <authorList>
            <person name="Brioukhanov A.L."/>
        </authorList>
    </citation>
    <scope>NUCLEOTIDE SEQUENCE [LARGE SCALE GENOMIC DNA]</scope>
    <source>
        <strain evidence="1 2">WBS</strain>
    </source>
</reference>
<evidence type="ECO:0000313" key="1">
    <source>
        <dbReference type="EMBL" id="MDH8677392.1"/>
    </source>
</evidence>
<gene>
    <name evidence="1" type="ORF">QE109_04490</name>
</gene>
<dbReference type="RefSeq" id="WP_281093204.1">
    <property type="nucleotide sequence ID" value="NZ_JARYZI010000002.1"/>
</dbReference>